<protein>
    <submittedName>
        <fullName evidence="3">Uncharacterized protein</fullName>
    </submittedName>
</protein>
<dbReference type="AlphaFoldDB" id="A0A7S3Z2I3"/>
<reference evidence="3" key="1">
    <citation type="submission" date="2021-01" db="EMBL/GenBank/DDBJ databases">
        <authorList>
            <person name="Corre E."/>
            <person name="Pelletier E."/>
            <person name="Niang G."/>
            <person name="Scheremetjew M."/>
            <person name="Finn R."/>
            <person name="Kale V."/>
            <person name="Holt S."/>
            <person name="Cochrane G."/>
            <person name="Meng A."/>
            <person name="Brown T."/>
            <person name="Cohen L."/>
        </authorList>
    </citation>
    <scope>NUCLEOTIDE SEQUENCE</scope>
    <source>
        <strain evidence="3">CCCM811</strain>
    </source>
</reference>
<evidence type="ECO:0000256" key="1">
    <source>
        <dbReference type="SAM" id="MobiDB-lite"/>
    </source>
</evidence>
<evidence type="ECO:0000313" key="3">
    <source>
        <dbReference type="EMBL" id="CAE0669673.1"/>
    </source>
</evidence>
<feature type="transmembrane region" description="Helical" evidence="2">
    <location>
        <begin position="58"/>
        <end position="76"/>
    </location>
</feature>
<sequence length="469" mass="53480">MRGGAVQRPRRYPKGSQAPPDVAASSSLETSPKAPKSNNSSNTINSFRCPYRIRKRGFLLFTVLTVIAILSMGGVLEKARRFVIRRIRILGQSSVWIEGWTVVSPGSHKTWLRAKNYYEQQLPLIRAAAQNYTVHSYFAEVGDHVTTPDVGWYEIIGFRAKTMARALEEDGRNDFRVEKDKCSMLEFFQNNQFPMPPVLKVWRNKGQAKYELEKHNEHLLGSSKFPVFLKCCHLTQGSSKSTIPLPSIDYVNKQWPYLNRWIDTKWAYRSDDWERPWAADMNKLTDSLVPGVLIQAPFEIPKGAGLQFMELKVEVLYGRAYLAVANEPYKGTIVTRDGVIETYPSLKRQITNDAVLNPEETKWVQEEGHLPKVWALAERAAKIMAVDEVRIDIFIRRGDPAGLAINENSLSSGMGYRMHFNFMSKVWAQGHLERWYKTYSSEIPVYMHTEVDSPNFDGGPVAGNPEQDI</sequence>
<accession>A0A7S3Z2I3</accession>
<dbReference type="EMBL" id="HBIV01029849">
    <property type="protein sequence ID" value="CAE0669673.1"/>
    <property type="molecule type" value="Transcribed_RNA"/>
</dbReference>
<keyword evidence="2" id="KW-1133">Transmembrane helix</keyword>
<feature type="region of interest" description="Disordered" evidence="1">
    <location>
        <begin position="1"/>
        <end position="41"/>
    </location>
</feature>
<name>A0A7S3Z2I3_9EUKA</name>
<organism evidence="3">
    <name type="scientific">Lotharella globosa</name>
    <dbReference type="NCBI Taxonomy" id="91324"/>
    <lineage>
        <taxon>Eukaryota</taxon>
        <taxon>Sar</taxon>
        <taxon>Rhizaria</taxon>
        <taxon>Cercozoa</taxon>
        <taxon>Chlorarachniophyceae</taxon>
        <taxon>Lotharella</taxon>
    </lineage>
</organism>
<evidence type="ECO:0000256" key="2">
    <source>
        <dbReference type="SAM" id="Phobius"/>
    </source>
</evidence>
<keyword evidence="2" id="KW-0472">Membrane</keyword>
<keyword evidence="2" id="KW-0812">Transmembrane</keyword>
<proteinExistence type="predicted"/>
<gene>
    <name evidence="3" type="ORF">LGLO00237_LOCUS21303</name>
</gene>